<sequence length="177" mass="20484">MKGVIVTNRSKSTEENSDLKAIDYFKGTHGHIKSFKESLESFLRGNGIDLFIITKKFRLVRGNRKIKEYPRKKYDPNKINKELHEIIPNYDFGVVLLSKKFFLNIFRPGKENDLIKSFPEGSLWGIFTSQSALKTIDDSVVKEKGIDLLTEKKVGVARYTTSFMKEFKENLQNYSFS</sequence>
<reference evidence="1 2" key="1">
    <citation type="journal article" date="2016" name="Sci. Rep.">
        <title>Metabolic traits of an uncultured archaeal lineage -MSBL1- from brine pools of the Red Sea.</title>
        <authorList>
            <person name="Mwirichia R."/>
            <person name="Alam I."/>
            <person name="Rashid M."/>
            <person name="Vinu M."/>
            <person name="Ba-Alawi W."/>
            <person name="Anthony Kamau A."/>
            <person name="Kamanda Ngugi D."/>
            <person name="Goker M."/>
            <person name="Klenk H.P."/>
            <person name="Bajic V."/>
            <person name="Stingl U."/>
        </authorList>
    </citation>
    <scope>NUCLEOTIDE SEQUENCE [LARGE SCALE GENOMIC DNA]</scope>
    <source>
        <strain evidence="1">SCGC-AAA382A13</strain>
    </source>
</reference>
<proteinExistence type="predicted"/>
<organism evidence="1 2">
    <name type="scientific">candidate division MSBL1 archaeon SCGC-AAA382A13</name>
    <dbReference type="NCBI Taxonomy" id="1698279"/>
    <lineage>
        <taxon>Archaea</taxon>
        <taxon>Methanobacteriati</taxon>
        <taxon>Methanobacteriota</taxon>
        <taxon>candidate division MSBL1</taxon>
    </lineage>
</organism>
<keyword evidence="2" id="KW-1185">Reference proteome</keyword>
<dbReference type="AlphaFoldDB" id="A0A133VGM9"/>
<name>A0A133VGM9_9EURY</name>
<gene>
    <name evidence="1" type="ORF">AKJ50_00470</name>
</gene>
<comment type="caution">
    <text evidence="1">The sequence shown here is derived from an EMBL/GenBank/DDBJ whole genome shotgun (WGS) entry which is preliminary data.</text>
</comment>
<protein>
    <submittedName>
        <fullName evidence="1">Uncharacterized protein</fullName>
    </submittedName>
</protein>
<dbReference type="Proteomes" id="UP000070311">
    <property type="component" value="Unassembled WGS sequence"/>
</dbReference>
<dbReference type="EMBL" id="LHYD01000005">
    <property type="protein sequence ID" value="KXB05593.1"/>
    <property type="molecule type" value="Genomic_DNA"/>
</dbReference>
<evidence type="ECO:0000313" key="2">
    <source>
        <dbReference type="Proteomes" id="UP000070311"/>
    </source>
</evidence>
<evidence type="ECO:0000313" key="1">
    <source>
        <dbReference type="EMBL" id="KXB05593.1"/>
    </source>
</evidence>
<accession>A0A133VGM9</accession>